<feature type="compositionally biased region" description="Polar residues" evidence="1">
    <location>
        <begin position="851"/>
        <end position="869"/>
    </location>
</feature>
<protein>
    <submittedName>
        <fullName evidence="3">Mucin-6-like</fullName>
    </submittedName>
</protein>
<feature type="region of interest" description="Disordered" evidence="1">
    <location>
        <begin position="522"/>
        <end position="818"/>
    </location>
</feature>
<name>A0A3Q0IY04_DIACI</name>
<feature type="compositionally biased region" description="Low complexity" evidence="1">
    <location>
        <begin position="426"/>
        <end position="441"/>
    </location>
</feature>
<dbReference type="KEGG" id="dci:103509425"/>
<feature type="compositionally biased region" description="Pro residues" evidence="1">
    <location>
        <begin position="1362"/>
        <end position="1394"/>
    </location>
</feature>
<keyword evidence="2" id="KW-1185">Reference proteome</keyword>
<feature type="region of interest" description="Disordered" evidence="1">
    <location>
        <begin position="1360"/>
        <end position="1394"/>
    </location>
</feature>
<feature type="compositionally biased region" description="Polar residues" evidence="1">
    <location>
        <begin position="695"/>
        <end position="704"/>
    </location>
</feature>
<gene>
    <name evidence="3" type="primary">LOC103509425</name>
</gene>
<feature type="compositionally biased region" description="Polar residues" evidence="1">
    <location>
        <begin position="786"/>
        <end position="800"/>
    </location>
</feature>
<feature type="compositionally biased region" description="Polar residues" evidence="1">
    <location>
        <begin position="1259"/>
        <end position="1280"/>
    </location>
</feature>
<feature type="compositionally biased region" description="Low complexity" evidence="1">
    <location>
        <begin position="1236"/>
        <end position="1245"/>
    </location>
</feature>
<feature type="compositionally biased region" description="Low complexity" evidence="1">
    <location>
        <begin position="1210"/>
        <end position="1221"/>
    </location>
</feature>
<reference evidence="3" key="1">
    <citation type="submission" date="2025-08" db="UniProtKB">
        <authorList>
            <consortium name="RefSeq"/>
        </authorList>
    </citation>
    <scope>IDENTIFICATION</scope>
</reference>
<feature type="compositionally biased region" description="Low complexity" evidence="1">
    <location>
        <begin position="152"/>
        <end position="164"/>
    </location>
</feature>
<evidence type="ECO:0000313" key="2">
    <source>
        <dbReference type="Proteomes" id="UP000079169"/>
    </source>
</evidence>
<feature type="compositionally biased region" description="Low complexity" evidence="1">
    <location>
        <begin position="1080"/>
        <end position="1092"/>
    </location>
</feature>
<feature type="region of interest" description="Disordered" evidence="1">
    <location>
        <begin position="851"/>
        <end position="870"/>
    </location>
</feature>
<evidence type="ECO:0000256" key="1">
    <source>
        <dbReference type="SAM" id="MobiDB-lite"/>
    </source>
</evidence>
<accession>A0A3Q0IY04</accession>
<feature type="compositionally biased region" description="Low complexity" evidence="1">
    <location>
        <begin position="1179"/>
        <end position="1201"/>
    </location>
</feature>
<sequence length="1394" mass="152721">MYAEVLGLKKGTAAVSDPLCLTDIHNKTISSHYNFYHKLELSWAMYVEVLGLKKGTAAVSEENFLFCPFCEKMYKKDMMRYHYRHHRKDVSYSLFIELLGFRSERDFEDFLDNKHIRQTRSKVVEVIDLDDVPSPPTVPPTKGTRRSVELPTPSTSQSTLSITTRRSRGPVEPEPQPEDKPKEKRSSRKRDRPNLDDSIDENLSLADLLQAKRSKRRPTRYEEPEEEVLPVSTKRGRPPKNILETSDTIILNENDSDLSEHGMDDPLADPFSGCHDGPDKLSVDTPYRSYTTDEESTSNVMEDEIAVLEDWESLEKKTEETPPSNKDVSSEEIEKKRQLAANIKSKLQEKIDAILNRNKAESQAKRAAALAEKPADPPVEKPNVQSKPVTSQSKPMEAKVEKKPERTVTQETQNTVAKTVVDSKVNSPKNTPSPSTPQTKTSEVKPPKQESKVKPETKTTSQTQSENSPKPTAPVSKSHPGSHKVDHRVEHKVSSNPTETVKHAFVKTEKLKNKLLMKFKKETSRNSYTVSPHKPHQPVGSARPEHQGKKFLNKPKSKDHFGHIMNKQSDKNVINKLREIKINRRKLDEPDCSPNTSNTLHAKVQSISKDIKSNAKVETQETRKPLEGQYKSGDDVGTPAPDAYKRTDSTQSSREPIDNHRSSANGGKYPSVEQSTLGAQMIAQVRNINERGDSSPGSAANRSIPSEADTQKTSSPIVISKATTGVTFSSTFVPDPSPPPAQPKESTLPPETSSVDLLEAPGSPLFPPPPPHLQATLADPAKPMNLPSSYSSVRNSSQDTKSMEYPKAPESPDLFPTLSKTVGAPQLLPNQNYTTLPAAATYTDLPNAIEVSNHSPYPSSQQKTVTASDRGSAVFEIKHGVRNTSSPSVRSNDASTMRQNPSYQGSSHMIQNVASPGIHQNYSNLPATSVQPPQHSNTPPQQSQHYNPPVQYSSTHGAPYVEYSQHSPTIPAYVEYPKPSSYIEFPSATSSQTFTQRSTTPAVSRSNTPHLSHTEPHHASPPSPYPPASVSRSHTPAMSPAPAQYDTPSSPMMRPASRGHVRTPGIVPSPSPADTLSHVPSPNSPSTQSSQQIKLPPVSTLVQSYRNTKSPYPYTSNAYQDQPRPTTQGTPEPSKTYTYLSSPSPASPSTYPPSSTSNLTDNLLAIPNKRRETDGRACSSPLPSAVSSSSYTSPSNTTSRSYASPNSQLSVPPSAAPSSVSPNYAQLSTAYPISSAYATPTSTPPAKKKPTPPQAPAVQSPSTYTSTAYETPSTQSNLISYPVNTSAGSYTYSTAYPTTSLYPSVPPASYGQGHPSYITYPPVESHEMPPASQSFRPYESPYQPPLLAYDYGSAYNSNYLPPGHPGYPPAPGQYVPHPRPPSPSGYYNPPPDTY</sequence>
<evidence type="ECO:0000313" key="3">
    <source>
        <dbReference type="RefSeq" id="XP_026679563.1"/>
    </source>
</evidence>
<feature type="region of interest" description="Disordered" evidence="1">
    <location>
        <begin position="988"/>
        <end position="1221"/>
    </location>
</feature>
<feature type="compositionally biased region" description="Polar residues" evidence="1">
    <location>
        <begin position="243"/>
        <end position="253"/>
    </location>
</feature>
<feature type="compositionally biased region" description="Polar residues" evidence="1">
    <location>
        <begin position="1100"/>
        <end position="1135"/>
    </location>
</feature>
<feature type="region of interest" description="Disordered" evidence="1">
    <location>
        <begin position="130"/>
        <end position="334"/>
    </location>
</feature>
<feature type="compositionally biased region" description="Low complexity" evidence="1">
    <location>
        <begin position="988"/>
        <end position="1000"/>
    </location>
</feature>
<feature type="compositionally biased region" description="Polar residues" evidence="1">
    <location>
        <begin position="593"/>
        <end position="608"/>
    </location>
</feature>
<dbReference type="PaxDb" id="121845-A0A3Q0IY04"/>
<dbReference type="RefSeq" id="XP_026679563.1">
    <property type="nucleotide sequence ID" value="XM_026823762.1"/>
</dbReference>
<feature type="compositionally biased region" description="Basic and acidic residues" evidence="1">
    <location>
        <begin position="609"/>
        <end position="626"/>
    </location>
</feature>
<feature type="region of interest" description="Disordered" evidence="1">
    <location>
        <begin position="360"/>
        <end position="506"/>
    </location>
</feature>
<feature type="compositionally biased region" description="Basic and acidic residues" evidence="1">
    <location>
        <begin position="576"/>
        <end position="589"/>
    </location>
</feature>
<feature type="compositionally biased region" description="Low complexity" evidence="1">
    <location>
        <begin position="1136"/>
        <end position="1157"/>
    </location>
</feature>
<dbReference type="GeneID" id="103509425"/>
<feature type="compositionally biased region" description="Basic and acidic residues" evidence="1">
    <location>
        <begin position="396"/>
        <end position="408"/>
    </location>
</feature>
<feature type="compositionally biased region" description="Acidic residues" evidence="1">
    <location>
        <begin position="292"/>
        <end position="312"/>
    </location>
</feature>
<feature type="compositionally biased region" description="Polar residues" evidence="1">
    <location>
        <begin position="882"/>
        <end position="956"/>
    </location>
</feature>
<feature type="compositionally biased region" description="Polar residues" evidence="1">
    <location>
        <begin position="458"/>
        <end position="470"/>
    </location>
</feature>
<feature type="region of interest" description="Disordered" evidence="1">
    <location>
        <begin position="1236"/>
        <end position="1280"/>
    </location>
</feature>
<feature type="region of interest" description="Disordered" evidence="1">
    <location>
        <begin position="876"/>
        <end position="963"/>
    </location>
</feature>
<feature type="compositionally biased region" description="Polar residues" evidence="1">
    <location>
        <begin position="711"/>
        <end position="732"/>
    </location>
</feature>
<dbReference type="Proteomes" id="UP000079169">
    <property type="component" value="Unplaced"/>
</dbReference>
<feature type="compositionally biased region" description="Basic and acidic residues" evidence="1">
    <location>
        <begin position="442"/>
        <end position="457"/>
    </location>
</feature>
<organism evidence="2 3">
    <name type="scientific">Diaphorina citri</name>
    <name type="common">Asian citrus psyllid</name>
    <dbReference type="NCBI Taxonomy" id="121845"/>
    <lineage>
        <taxon>Eukaryota</taxon>
        <taxon>Metazoa</taxon>
        <taxon>Ecdysozoa</taxon>
        <taxon>Arthropoda</taxon>
        <taxon>Hexapoda</taxon>
        <taxon>Insecta</taxon>
        <taxon>Pterygota</taxon>
        <taxon>Neoptera</taxon>
        <taxon>Paraneoptera</taxon>
        <taxon>Hemiptera</taxon>
        <taxon>Sternorrhyncha</taxon>
        <taxon>Psylloidea</taxon>
        <taxon>Psyllidae</taxon>
        <taxon>Diaphorininae</taxon>
        <taxon>Diaphorina</taxon>
    </lineage>
</organism>
<feature type="compositionally biased region" description="Polar residues" evidence="1">
    <location>
        <begin position="383"/>
        <end position="394"/>
    </location>
</feature>
<feature type="compositionally biased region" description="Basic and acidic residues" evidence="1">
    <location>
        <begin position="483"/>
        <end position="493"/>
    </location>
</feature>
<proteinExistence type="predicted"/>
<feature type="compositionally biased region" description="Polar residues" evidence="1">
    <location>
        <begin position="1001"/>
        <end position="1011"/>
    </location>
</feature>